<organism evidence="1 2">
    <name type="scientific">Lyophyllum shimeji</name>
    <name type="common">Hon-shimeji</name>
    <name type="synonym">Tricholoma shimeji</name>
    <dbReference type="NCBI Taxonomy" id="47721"/>
    <lineage>
        <taxon>Eukaryota</taxon>
        <taxon>Fungi</taxon>
        <taxon>Dikarya</taxon>
        <taxon>Basidiomycota</taxon>
        <taxon>Agaricomycotina</taxon>
        <taxon>Agaricomycetes</taxon>
        <taxon>Agaricomycetidae</taxon>
        <taxon>Agaricales</taxon>
        <taxon>Tricholomatineae</taxon>
        <taxon>Lyophyllaceae</taxon>
        <taxon>Lyophyllum</taxon>
    </lineage>
</organism>
<dbReference type="Proteomes" id="UP001063166">
    <property type="component" value="Unassembled WGS sequence"/>
</dbReference>
<accession>A0A9P3URY5</accession>
<protein>
    <submittedName>
        <fullName evidence="1">Uncharacterized protein</fullName>
    </submittedName>
</protein>
<sequence>MTQFYSEKRRLHSVGTVVQGEKLRKDCVHNLNHKKKKNFLTSVILSLPYAPPKLVPGSTYLPPLRKKEEVGR</sequence>
<evidence type="ECO:0000313" key="1">
    <source>
        <dbReference type="EMBL" id="GLB40631.1"/>
    </source>
</evidence>
<keyword evidence="2" id="KW-1185">Reference proteome</keyword>
<dbReference type="AlphaFoldDB" id="A0A9P3URY5"/>
<comment type="caution">
    <text evidence="1">The sequence shown here is derived from an EMBL/GenBank/DDBJ whole genome shotgun (WGS) entry which is preliminary data.</text>
</comment>
<evidence type="ECO:0000313" key="2">
    <source>
        <dbReference type="Proteomes" id="UP001063166"/>
    </source>
</evidence>
<proteinExistence type="predicted"/>
<dbReference type="EMBL" id="BRPK01000008">
    <property type="protein sequence ID" value="GLB40631.1"/>
    <property type="molecule type" value="Genomic_DNA"/>
</dbReference>
<reference evidence="1" key="1">
    <citation type="submission" date="2022-07" db="EMBL/GenBank/DDBJ databases">
        <title>The genome of Lyophyllum shimeji provides insight into the initial evolution of ectomycorrhizal fungal genome.</title>
        <authorList>
            <person name="Kobayashi Y."/>
            <person name="Shibata T."/>
            <person name="Hirakawa H."/>
            <person name="Shigenobu S."/>
            <person name="Nishiyama T."/>
            <person name="Yamada A."/>
            <person name="Hasebe M."/>
            <person name="Kawaguchi M."/>
        </authorList>
    </citation>
    <scope>NUCLEOTIDE SEQUENCE</scope>
    <source>
        <strain evidence="1">AT787</strain>
    </source>
</reference>
<name>A0A9P3URY5_LYOSH</name>
<gene>
    <name evidence="1" type="ORF">LshimejAT787_0805020</name>
</gene>